<gene>
    <name evidence="2" type="ORF">LPTSP2_24170</name>
</gene>
<dbReference type="Gene3D" id="2.40.370.10">
    <property type="entry name" value="AttH-like domain"/>
    <property type="match status" value="2"/>
</dbReference>
<dbReference type="InterPro" id="IPR023374">
    <property type="entry name" value="AttH-like_dom_sf"/>
</dbReference>
<dbReference type="EMBL" id="BFAZ01000009">
    <property type="protein sequence ID" value="GBF43121.1"/>
    <property type="molecule type" value="Genomic_DNA"/>
</dbReference>
<dbReference type="Proteomes" id="UP000245206">
    <property type="component" value="Unassembled WGS sequence"/>
</dbReference>
<sequence length="348" mass="40515">MNRIKVILLSLCLFHFSFPRDHSFHSDFSLEWCYFVGQLQTESGNSYGYELSFFRLKFSDGENWNPEVFPVHFAISDLSRRKHKTAQTIKRNLSGLAGYDQSRIFSGEYEFQILSKDKFLIKAKPKSNEIAIEFTLEGNGKVLSQGKNGISIKSKRNPNIFSYYYSYPRLKTKGKLVFLGKQETIVSGDSWMDHEWSEKSFQNIPTLAKGQSAWDWICLMDEQGGDYVFFRFRESPEQTPEIFGTYRDANGNVTYWNDPKDIQMVPTGSSWKSNQTKIIYPLHWKIKYPGGEWIVSPIFNEQEFDGSDSTKTIYWEGAVLAKDPIEKKSAKGYLELKGYQKSKDWWEF</sequence>
<dbReference type="RefSeq" id="WP_108960108.1">
    <property type="nucleotide sequence ID" value="NZ_BFAZ01000009.1"/>
</dbReference>
<keyword evidence="3" id="KW-1185">Reference proteome</keyword>
<protein>
    <submittedName>
        <fullName evidence="2">Hydrolase</fullName>
    </submittedName>
</protein>
<dbReference type="GO" id="GO:0016787">
    <property type="term" value="F:hydrolase activity"/>
    <property type="evidence" value="ECO:0007669"/>
    <property type="project" value="UniProtKB-KW"/>
</dbReference>
<dbReference type="PANTHER" id="PTHR38591:SF1">
    <property type="entry name" value="BLL1000 PROTEIN"/>
    <property type="match status" value="1"/>
</dbReference>
<dbReference type="SUPFAM" id="SSF159245">
    <property type="entry name" value="AttH-like"/>
    <property type="match status" value="1"/>
</dbReference>
<accession>A0A2P2DEQ7</accession>
<name>A0A2P2DEQ7_9LEPT</name>
<dbReference type="OrthoDB" id="9770826at2"/>
<dbReference type="Pfam" id="PF07143">
    <property type="entry name" value="CrtC"/>
    <property type="match status" value="1"/>
</dbReference>
<reference evidence="3" key="1">
    <citation type="journal article" date="2019" name="Microbiol. Immunol.">
        <title>Molecular and phenotypic characterization of Leptospira johnsonii sp. nov., Leptospira ellinghausenii sp. nov. and Leptospira ryugenii sp. nov. isolated from soil and water in Japan.</title>
        <authorList>
            <person name="Masuzawa T."/>
            <person name="Saito M."/>
            <person name="Nakao R."/>
            <person name="Nikaido Y."/>
            <person name="Matsumoto M."/>
            <person name="Ogawa M."/>
            <person name="Yokoyama M."/>
            <person name="Hidaka Y."/>
            <person name="Tomita J."/>
            <person name="Sakakibara K."/>
            <person name="Suzuki K."/>
            <person name="Yasuda S."/>
            <person name="Sato H."/>
            <person name="Yamaguchi M."/>
            <person name="Yoshida S.I."/>
            <person name="Koizumi N."/>
            <person name="Kawamura Y."/>
        </authorList>
    </citation>
    <scope>NUCLEOTIDE SEQUENCE [LARGE SCALE GENOMIC DNA]</scope>
    <source>
        <strain evidence="3">E18</strain>
    </source>
</reference>
<evidence type="ECO:0000313" key="2">
    <source>
        <dbReference type="EMBL" id="GBF43121.1"/>
    </source>
</evidence>
<evidence type="ECO:0000313" key="3">
    <source>
        <dbReference type="Proteomes" id="UP000245206"/>
    </source>
</evidence>
<dbReference type="InterPro" id="IPR010791">
    <property type="entry name" value="AttH_dom"/>
</dbReference>
<keyword evidence="2" id="KW-0378">Hydrolase</keyword>
<dbReference type="Pfam" id="PF17186">
    <property type="entry name" value="Lipocalin_9"/>
    <property type="match status" value="1"/>
</dbReference>
<evidence type="ECO:0000259" key="1">
    <source>
        <dbReference type="Pfam" id="PF07143"/>
    </source>
</evidence>
<dbReference type="AlphaFoldDB" id="A0A2P2DEQ7"/>
<organism evidence="2 3">
    <name type="scientific">Leptospira ellinghausenii</name>
    <dbReference type="NCBI Taxonomy" id="1917822"/>
    <lineage>
        <taxon>Bacteria</taxon>
        <taxon>Pseudomonadati</taxon>
        <taxon>Spirochaetota</taxon>
        <taxon>Spirochaetia</taxon>
        <taxon>Leptospirales</taxon>
        <taxon>Leptospiraceae</taxon>
        <taxon>Leptospira</taxon>
    </lineage>
</organism>
<comment type="caution">
    <text evidence="2">The sequence shown here is derived from an EMBL/GenBank/DDBJ whole genome shotgun (WGS) entry which is preliminary data.</text>
</comment>
<proteinExistence type="predicted"/>
<feature type="domain" description="AttH" evidence="1">
    <location>
        <begin position="31"/>
        <end position="198"/>
    </location>
</feature>
<dbReference type="PANTHER" id="PTHR38591">
    <property type="entry name" value="HYDROLASE"/>
    <property type="match status" value="1"/>
</dbReference>